<evidence type="ECO:0000313" key="1">
    <source>
        <dbReference type="EMBL" id="MBX39806.1"/>
    </source>
</evidence>
<reference evidence="1" key="1">
    <citation type="submission" date="2018-02" db="EMBL/GenBank/DDBJ databases">
        <title>Rhizophora mucronata_Transcriptome.</title>
        <authorList>
            <person name="Meera S.P."/>
            <person name="Sreeshan A."/>
            <person name="Augustine A."/>
        </authorList>
    </citation>
    <scope>NUCLEOTIDE SEQUENCE</scope>
    <source>
        <tissue evidence="1">Leaf</tissue>
    </source>
</reference>
<sequence length="23" mass="2754">MFMNIVRDNLLSLTFSFCQMETI</sequence>
<proteinExistence type="predicted"/>
<protein>
    <submittedName>
        <fullName evidence="1">Uncharacterized protein</fullName>
    </submittedName>
</protein>
<name>A0A2P2NBE7_RHIMU</name>
<accession>A0A2P2NBE7</accession>
<dbReference type="EMBL" id="GGEC01059322">
    <property type="protein sequence ID" value="MBX39806.1"/>
    <property type="molecule type" value="Transcribed_RNA"/>
</dbReference>
<dbReference type="AlphaFoldDB" id="A0A2P2NBE7"/>
<organism evidence="1">
    <name type="scientific">Rhizophora mucronata</name>
    <name type="common">Asiatic mangrove</name>
    <dbReference type="NCBI Taxonomy" id="61149"/>
    <lineage>
        <taxon>Eukaryota</taxon>
        <taxon>Viridiplantae</taxon>
        <taxon>Streptophyta</taxon>
        <taxon>Embryophyta</taxon>
        <taxon>Tracheophyta</taxon>
        <taxon>Spermatophyta</taxon>
        <taxon>Magnoliopsida</taxon>
        <taxon>eudicotyledons</taxon>
        <taxon>Gunneridae</taxon>
        <taxon>Pentapetalae</taxon>
        <taxon>rosids</taxon>
        <taxon>fabids</taxon>
        <taxon>Malpighiales</taxon>
        <taxon>Rhizophoraceae</taxon>
        <taxon>Rhizophora</taxon>
    </lineage>
</organism>